<sequence>MPSDTYWKESGFPGLRADPDRQLTAAYQGRKTEGRRKMPKEEPADFIPPHEGRKKQTIGRLSLMFFMMMMILTFFSNTLLHFTLPKVEAERPTNGVLIKEIFGEGTVEVKQMWEEYAKANLPVKEVLVERGDRVSKGQTILSLDIRSLQDSYLDEQTRLQLLKLSLAGAEDTLEQKQRDYENIKALVENGAEAEINLRNAEKALAEAARNCDATRLNLTMQERKVQSLAGQVANGGIYTAPADGIITELNFAAGSSANSAQPLFRLADTGQGFRLVVPIAGELAEYAQPGDTVSVNIYSLDQRIEGKIERITDNGQHPGEQKDVWIDLAGQGLAGEGLAGGEQGEIYLSKKTKPYPALVPNSAIYTDSDGSFVYVLKSRKGPLGMENYVQRLDVYVEDSDNEKSALTNIIADEVIIQSNKLLADGDKVLKEAAN</sequence>
<organism evidence="6 7">
    <name type="scientific">Desulfitobacterium hafniense DP7</name>
    <dbReference type="NCBI Taxonomy" id="537010"/>
    <lineage>
        <taxon>Bacteria</taxon>
        <taxon>Bacillati</taxon>
        <taxon>Bacillota</taxon>
        <taxon>Clostridia</taxon>
        <taxon>Eubacteriales</taxon>
        <taxon>Desulfitobacteriaceae</taxon>
        <taxon>Desulfitobacterium</taxon>
    </lineage>
</organism>
<comment type="subcellular location">
    <subcellularLocation>
        <location evidence="1">Cell envelope</location>
    </subcellularLocation>
</comment>
<dbReference type="HOGENOM" id="CLU_049417_0_0_9"/>
<keyword evidence="5" id="KW-1133">Transmembrane helix</keyword>
<keyword evidence="5" id="KW-0812">Transmembrane</keyword>
<dbReference type="Proteomes" id="UP000004416">
    <property type="component" value="Unassembled WGS sequence"/>
</dbReference>
<reference evidence="6 7" key="1">
    <citation type="submission" date="2011-08" db="EMBL/GenBank/DDBJ databases">
        <authorList>
            <person name="Weinstock G."/>
            <person name="Sodergren E."/>
            <person name="Clifton S."/>
            <person name="Fulton L."/>
            <person name="Fulton B."/>
            <person name="Courtney L."/>
            <person name="Fronick C."/>
            <person name="Harrison M."/>
            <person name="Strong C."/>
            <person name="Farmer C."/>
            <person name="Delahaunty K."/>
            <person name="Markovic C."/>
            <person name="Hall O."/>
            <person name="Minx P."/>
            <person name="Tomlinson C."/>
            <person name="Mitreva M."/>
            <person name="Hou S."/>
            <person name="Chen J."/>
            <person name="Wollam A."/>
            <person name="Pepin K.H."/>
            <person name="Johnson M."/>
            <person name="Bhonagiri V."/>
            <person name="Zhang X."/>
            <person name="Suruliraj S."/>
            <person name="Warren W."/>
            <person name="Chinwalla A."/>
            <person name="Mardis E.R."/>
            <person name="Wilson R.K."/>
        </authorList>
    </citation>
    <scope>NUCLEOTIDE SEQUENCE [LARGE SCALE GENOMIC DNA]</scope>
    <source>
        <strain evidence="6 7">DP7</strain>
    </source>
</reference>
<dbReference type="AlphaFoldDB" id="G9XRD6"/>
<evidence type="ECO:0000256" key="3">
    <source>
        <dbReference type="SAM" id="Coils"/>
    </source>
</evidence>
<evidence type="ECO:0000256" key="4">
    <source>
        <dbReference type="SAM" id="MobiDB-lite"/>
    </source>
</evidence>
<dbReference type="PATRIC" id="fig|537010.4.peg.3308"/>
<dbReference type="InterPro" id="IPR050465">
    <property type="entry name" value="UPF0194_transport"/>
</dbReference>
<accession>G9XRD6</accession>
<gene>
    <name evidence="6" type="ORF">HMPREF0322_03534</name>
</gene>
<evidence type="ECO:0000256" key="1">
    <source>
        <dbReference type="ARBA" id="ARBA00004196"/>
    </source>
</evidence>
<dbReference type="PANTHER" id="PTHR32347">
    <property type="entry name" value="EFFLUX SYSTEM COMPONENT YKNX-RELATED"/>
    <property type="match status" value="1"/>
</dbReference>
<evidence type="ECO:0000256" key="5">
    <source>
        <dbReference type="SAM" id="Phobius"/>
    </source>
</evidence>
<evidence type="ECO:0000313" key="7">
    <source>
        <dbReference type="Proteomes" id="UP000004416"/>
    </source>
</evidence>
<dbReference type="Gene3D" id="2.40.50.100">
    <property type="match status" value="1"/>
</dbReference>
<keyword evidence="2 3" id="KW-0175">Coiled coil</keyword>
<name>G9XRD6_DESHA</name>
<feature type="transmembrane region" description="Helical" evidence="5">
    <location>
        <begin position="63"/>
        <end position="84"/>
    </location>
</feature>
<dbReference type="Gene3D" id="1.10.287.470">
    <property type="entry name" value="Helix hairpin bin"/>
    <property type="match status" value="1"/>
</dbReference>
<feature type="coiled-coil region" evidence="3">
    <location>
        <begin position="159"/>
        <end position="217"/>
    </location>
</feature>
<evidence type="ECO:0000313" key="6">
    <source>
        <dbReference type="EMBL" id="EHL05774.1"/>
    </source>
</evidence>
<dbReference type="GO" id="GO:0030313">
    <property type="term" value="C:cell envelope"/>
    <property type="evidence" value="ECO:0007669"/>
    <property type="project" value="UniProtKB-SubCell"/>
</dbReference>
<evidence type="ECO:0000256" key="2">
    <source>
        <dbReference type="ARBA" id="ARBA00023054"/>
    </source>
</evidence>
<feature type="region of interest" description="Disordered" evidence="4">
    <location>
        <begin position="1"/>
        <end position="52"/>
    </location>
</feature>
<keyword evidence="5" id="KW-0472">Membrane</keyword>
<dbReference type="EMBL" id="AFZX01000092">
    <property type="protein sequence ID" value="EHL05774.1"/>
    <property type="molecule type" value="Genomic_DNA"/>
</dbReference>
<comment type="caution">
    <text evidence="6">The sequence shown here is derived from an EMBL/GenBank/DDBJ whole genome shotgun (WGS) entry which is preliminary data.</text>
</comment>
<feature type="compositionally biased region" description="Basic and acidic residues" evidence="4">
    <location>
        <begin position="30"/>
        <end position="51"/>
    </location>
</feature>
<protein>
    <submittedName>
        <fullName evidence="6">Efflux transporter, RND family, MFP subunit</fullName>
    </submittedName>
</protein>
<proteinExistence type="predicted"/>